<dbReference type="SUPFAM" id="SSF49373">
    <property type="entry name" value="Invasin/intimin cell-adhesion fragments"/>
    <property type="match status" value="1"/>
</dbReference>
<protein>
    <recommendedName>
        <fullName evidence="1">BIG2 domain-containing protein</fullName>
    </recommendedName>
</protein>
<evidence type="ECO:0000313" key="2">
    <source>
        <dbReference type="EMBL" id="KRM91495.1"/>
    </source>
</evidence>
<evidence type="ECO:0000259" key="1">
    <source>
        <dbReference type="SMART" id="SM00635"/>
    </source>
</evidence>
<dbReference type="Pfam" id="PF04630">
    <property type="entry name" value="Phage_TTP_1"/>
    <property type="match status" value="1"/>
</dbReference>
<dbReference type="Gene3D" id="2.60.40.1080">
    <property type="match status" value="1"/>
</dbReference>
<dbReference type="InterPro" id="IPR006724">
    <property type="entry name" value="Phage_TTP"/>
</dbReference>
<sequence length="285" mass="30054">MAIVGLKTTYVFLVDPDTHKLISGTDKGLSESGVLQIGKKFWGSSQANITNLEGSMQPVNGDNEVQEYYQNPSSPSVAWTVNNLDLDTQNKLLGYVKDGLGYVKADVKPHLGLVVVSETLDRANRIYYAFPEGVLSRTSQNIGTDTDTAQTREADQTTYNAMDSDLIGGKNFKLYSSAVDSFTEDAMFAEIADGYTDPNAVSVTGVSLTKTTLSGKAGDSGSLVATVVPANATNKAISFTSSDSTVATIDSDGNYNLVKAGTATFTVTTNDGNKTATCSVTVSAA</sequence>
<reference evidence="2 3" key="1">
    <citation type="journal article" date="2015" name="Genome Announc.">
        <title>Expanding the biotechnology potential of lactobacilli through comparative genomics of 213 strains and associated genera.</title>
        <authorList>
            <person name="Sun Z."/>
            <person name="Harris H.M."/>
            <person name="McCann A."/>
            <person name="Guo C."/>
            <person name="Argimon S."/>
            <person name="Zhang W."/>
            <person name="Yang X."/>
            <person name="Jeffery I.B."/>
            <person name="Cooney J.C."/>
            <person name="Kagawa T.F."/>
            <person name="Liu W."/>
            <person name="Song Y."/>
            <person name="Salvetti E."/>
            <person name="Wrobel A."/>
            <person name="Rasinkangas P."/>
            <person name="Parkhill J."/>
            <person name="Rea M.C."/>
            <person name="O'Sullivan O."/>
            <person name="Ritari J."/>
            <person name="Douillard F.P."/>
            <person name="Paul Ross R."/>
            <person name="Yang R."/>
            <person name="Briner A.E."/>
            <person name="Felis G.E."/>
            <person name="de Vos W.M."/>
            <person name="Barrangou R."/>
            <person name="Klaenhammer T.R."/>
            <person name="Caufield P.W."/>
            <person name="Cui Y."/>
            <person name="Zhang H."/>
            <person name="O'Toole P.W."/>
        </authorList>
    </citation>
    <scope>NUCLEOTIDE SEQUENCE [LARGE SCALE GENOMIC DNA]</scope>
    <source>
        <strain evidence="2 3">DSM 21116</strain>
    </source>
</reference>
<dbReference type="SMART" id="SM00635">
    <property type="entry name" value="BID_2"/>
    <property type="match status" value="1"/>
</dbReference>
<dbReference type="PATRIC" id="fig|1423729.3.peg.464"/>
<keyword evidence="3" id="KW-1185">Reference proteome</keyword>
<name>A0A0R2CJ34_9LACO</name>
<dbReference type="InterPro" id="IPR003343">
    <property type="entry name" value="Big_2"/>
</dbReference>
<dbReference type="RefSeq" id="WP_057828730.1">
    <property type="nucleotide sequence ID" value="NZ_AYZE01000010.1"/>
</dbReference>
<dbReference type="InterPro" id="IPR008964">
    <property type="entry name" value="Invasin/intimin_cell_adhesion"/>
</dbReference>
<feature type="domain" description="BIG2" evidence="1">
    <location>
        <begin position="202"/>
        <end position="279"/>
    </location>
</feature>
<dbReference type="STRING" id="1423729.FC80_GL000462"/>
<dbReference type="OrthoDB" id="2143665at2"/>
<dbReference type="Proteomes" id="UP000051131">
    <property type="component" value="Unassembled WGS sequence"/>
</dbReference>
<dbReference type="EMBL" id="AYZE01000010">
    <property type="protein sequence ID" value="KRM91495.1"/>
    <property type="molecule type" value="Genomic_DNA"/>
</dbReference>
<organism evidence="2 3">
    <name type="scientific">Liquorilactobacillus cacaonum DSM 21116</name>
    <dbReference type="NCBI Taxonomy" id="1423729"/>
    <lineage>
        <taxon>Bacteria</taxon>
        <taxon>Bacillati</taxon>
        <taxon>Bacillota</taxon>
        <taxon>Bacilli</taxon>
        <taxon>Lactobacillales</taxon>
        <taxon>Lactobacillaceae</taxon>
        <taxon>Liquorilactobacillus</taxon>
    </lineage>
</organism>
<evidence type="ECO:0000313" key="3">
    <source>
        <dbReference type="Proteomes" id="UP000051131"/>
    </source>
</evidence>
<dbReference type="Pfam" id="PF02368">
    <property type="entry name" value="Big_2"/>
    <property type="match status" value="1"/>
</dbReference>
<dbReference type="AlphaFoldDB" id="A0A0R2CJ34"/>
<accession>A0A0R2CJ34</accession>
<proteinExistence type="predicted"/>
<gene>
    <name evidence="2" type="ORF">FC80_GL000462</name>
</gene>
<comment type="caution">
    <text evidence="2">The sequence shown here is derived from an EMBL/GenBank/DDBJ whole genome shotgun (WGS) entry which is preliminary data.</text>
</comment>